<reference evidence="1 2" key="1">
    <citation type="submission" date="2021-06" db="EMBL/GenBank/DDBJ databases">
        <title>Caerostris extrusa draft genome.</title>
        <authorList>
            <person name="Kono N."/>
            <person name="Arakawa K."/>
        </authorList>
    </citation>
    <scope>NUCLEOTIDE SEQUENCE [LARGE SCALE GENOMIC DNA]</scope>
</reference>
<proteinExistence type="predicted"/>
<organism evidence="1 2">
    <name type="scientific">Caerostris extrusa</name>
    <name type="common">Bark spider</name>
    <name type="synonym">Caerostris bankana</name>
    <dbReference type="NCBI Taxonomy" id="172846"/>
    <lineage>
        <taxon>Eukaryota</taxon>
        <taxon>Metazoa</taxon>
        <taxon>Ecdysozoa</taxon>
        <taxon>Arthropoda</taxon>
        <taxon>Chelicerata</taxon>
        <taxon>Arachnida</taxon>
        <taxon>Araneae</taxon>
        <taxon>Araneomorphae</taxon>
        <taxon>Entelegynae</taxon>
        <taxon>Araneoidea</taxon>
        <taxon>Araneidae</taxon>
        <taxon>Caerostris</taxon>
    </lineage>
</organism>
<evidence type="ECO:0000313" key="2">
    <source>
        <dbReference type="Proteomes" id="UP001054945"/>
    </source>
</evidence>
<dbReference type="EMBL" id="BPLR01007575">
    <property type="protein sequence ID" value="GIY18105.1"/>
    <property type="molecule type" value="Genomic_DNA"/>
</dbReference>
<sequence length="77" mass="9172">MLWYNPFYQCISLFRLRPSVLQLQETTHPITEPLQGWTFRGAMRYGKRLLGYRPIRKRILNDSQEDSATEEIGQILE</sequence>
<dbReference type="AlphaFoldDB" id="A0AAV4R8R7"/>
<accession>A0AAV4R8R7</accession>
<name>A0AAV4R8R7_CAEEX</name>
<gene>
    <name evidence="1" type="ORF">CEXT_598471</name>
</gene>
<evidence type="ECO:0000313" key="1">
    <source>
        <dbReference type="EMBL" id="GIY18105.1"/>
    </source>
</evidence>
<keyword evidence="2" id="KW-1185">Reference proteome</keyword>
<comment type="caution">
    <text evidence="1">The sequence shown here is derived from an EMBL/GenBank/DDBJ whole genome shotgun (WGS) entry which is preliminary data.</text>
</comment>
<protein>
    <submittedName>
        <fullName evidence="1">Uncharacterized protein</fullName>
    </submittedName>
</protein>
<dbReference type="Proteomes" id="UP001054945">
    <property type="component" value="Unassembled WGS sequence"/>
</dbReference>